<keyword evidence="1" id="KW-0812">Transmembrane</keyword>
<dbReference type="AlphaFoldDB" id="A0A915I8V6"/>
<keyword evidence="1" id="KW-0472">Membrane</keyword>
<accession>A0A915I8V6</accession>
<reference evidence="3" key="1">
    <citation type="submission" date="2022-11" db="UniProtKB">
        <authorList>
            <consortium name="WormBaseParasite"/>
        </authorList>
    </citation>
    <scope>IDENTIFICATION</scope>
</reference>
<organism evidence="2 3">
    <name type="scientific">Romanomermis culicivorax</name>
    <name type="common">Nematode worm</name>
    <dbReference type="NCBI Taxonomy" id="13658"/>
    <lineage>
        <taxon>Eukaryota</taxon>
        <taxon>Metazoa</taxon>
        <taxon>Ecdysozoa</taxon>
        <taxon>Nematoda</taxon>
        <taxon>Enoplea</taxon>
        <taxon>Dorylaimia</taxon>
        <taxon>Mermithida</taxon>
        <taxon>Mermithoidea</taxon>
        <taxon>Mermithidae</taxon>
        <taxon>Romanomermis</taxon>
    </lineage>
</organism>
<name>A0A915I8V6_ROMCU</name>
<evidence type="ECO:0000313" key="2">
    <source>
        <dbReference type="Proteomes" id="UP000887565"/>
    </source>
</evidence>
<feature type="transmembrane region" description="Helical" evidence="1">
    <location>
        <begin position="12"/>
        <end position="32"/>
    </location>
</feature>
<dbReference type="WBParaSite" id="nRc.2.0.1.t09745-RA">
    <property type="protein sequence ID" value="nRc.2.0.1.t09745-RA"/>
    <property type="gene ID" value="nRc.2.0.1.g09745"/>
</dbReference>
<evidence type="ECO:0000313" key="3">
    <source>
        <dbReference type="WBParaSite" id="nRc.2.0.1.t09745-RA"/>
    </source>
</evidence>
<sequence>MKSSPKEYAKNIRGVFCFEVCASIWLTLANVIEYQNPKFFARYVPELFTIFRSKSKCREIMLLYAVTMIIVRYNPPQARLLA</sequence>
<keyword evidence="2" id="KW-1185">Reference proteome</keyword>
<evidence type="ECO:0000256" key="1">
    <source>
        <dbReference type="SAM" id="Phobius"/>
    </source>
</evidence>
<proteinExistence type="predicted"/>
<protein>
    <submittedName>
        <fullName evidence="3">Uncharacterized protein</fullName>
    </submittedName>
</protein>
<keyword evidence="1" id="KW-1133">Transmembrane helix</keyword>
<dbReference type="Proteomes" id="UP000887565">
    <property type="component" value="Unplaced"/>
</dbReference>